<feature type="compositionally biased region" description="Basic and acidic residues" evidence="2">
    <location>
        <begin position="210"/>
        <end position="225"/>
    </location>
</feature>
<dbReference type="EMBL" id="AZBU02000001">
    <property type="protein sequence ID" value="TMS33683.1"/>
    <property type="molecule type" value="Genomic_DNA"/>
</dbReference>
<keyword evidence="4" id="KW-1185">Reference proteome</keyword>
<comment type="caution">
    <text evidence="3">The sequence shown here is derived from an EMBL/GenBank/DDBJ whole genome shotgun (WGS) entry which is preliminary data.</text>
</comment>
<reference evidence="3 4" key="1">
    <citation type="journal article" date="2015" name="Genome Biol.">
        <title>Comparative genomics of Steinernema reveals deeply conserved gene regulatory networks.</title>
        <authorList>
            <person name="Dillman A.R."/>
            <person name="Macchietto M."/>
            <person name="Porter C.F."/>
            <person name="Rogers A."/>
            <person name="Williams B."/>
            <person name="Antoshechkin I."/>
            <person name="Lee M.M."/>
            <person name="Goodwin Z."/>
            <person name="Lu X."/>
            <person name="Lewis E.E."/>
            <person name="Goodrich-Blair H."/>
            <person name="Stock S.P."/>
            <person name="Adams B.J."/>
            <person name="Sternberg P.W."/>
            <person name="Mortazavi A."/>
        </authorList>
    </citation>
    <scope>NUCLEOTIDE SEQUENCE [LARGE SCALE GENOMIC DNA]</scope>
    <source>
        <strain evidence="3 4">ALL</strain>
    </source>
</reference>
<evidence type="ECO:0000313" key="3">
    <source>
        <dbReference type="EMBL" id="TMS33683.1"/>
    </source>
</evidence>
<sequence length="225" mass="26660">MSTYQDVNVYLERIAYADGGEERKYRYLMRLIVAFHENPSQKAYAEIEEFVGYLGKSMKHLHEQRNTQTKEVKMLRAKRKKAREDANKVEVAVTKAKENLEKAKLLIEQRAEREALVDKIQKMPTKASVARQMDNVQYELDHLYVEQKRRASKLESYKKKALVVLGFTENSDLFQDDDYNNFIVVERPEKPKRSKNKNHRKSKKRAHRRNHEDLPKPKNSRRPAE</sequence>
<protein>
    <submittedName>
        <fullName evidence="3">Uncharacterized protein</fullName>
    </submittedName>
</protein>
<gene>
    <name evidence="3" type="ORF">L596_001395</name>
</gene>
<keyword evidence="1" id="KW-0175">Coiled coil</keyword>
<name>A0A4V6I7E1_STECR</name>
<proteinExistence type="predicted"/>
<feature type="region of interest" description="Disordered" evidence="2">
    <location>
        <begin position="185"/>
        <end position="225"/>
    </location>
</feature>
<feature type="compositionally biased region" description="Basic residues" evidence="2">
    <location>
        <begin position="192"/>
        <end position="209"/>
    </location>
</feature>
<feature type="coiled-coil region" evidence="1">
    <location>
        <begin position="58"/>
        <end position="113"/>
    </location>
</feature>
<organism evidence="3 4">
    <name type="scientific">Steinernema carpocapsae</name>
    <name type="common">Entomopathogenic nematode</name>
    <dbReference type="NCBI Taxonomy" id="34508"/>
    <lineage>
        <taxon>Eukaryota</taxon>
        <taxon>Metazoa</taxon>
        <taxon>Ecdysozoa</taxon>
        <taxon>Nematoda</taxon>
        <taxon>Chromadorea</taxon>
        <taxon>Rhabditida</taxon>
        <taxon>Tylenchina</taxon>
        <taxon>Panagrolaimomorpha</taxon>
        <taxon>Strongyloidoidea</taxon>
        <taxon>Steinernematidae</taxon>
        <taxon>Steinernema</taxon>
    </lineage>
</organism>
<evidence type="ECO:0000256" key="1">
    <source>
        <dbReference type="SAM" id="Coils"/>
    </source>
</evidence>
<reference evidence="3 4" key="2">
    <citation type="journal article" date="2019" name="G3 (Bethesda)">
        <title>Hybrid Assembly of the Genome of the Entomopathogenic Nematode Steinernema carpocapsae Identifies the X-Chromosome.</title>
        <authorList>
            <person name="Serra L."/>
            <person name="Macchietto M."/>
            <person name="Macias-Munoz A."/>
            <person name="McGill C.J."/>
            <person name="Rodriguez I.M."/>
            <person name="Rodriguez B."/>
            <person name="Murad R."/>
            <person name="Mortazavi A."/>
        </authorList>
    </citation>
    <scope>NUCLEOTIDE SEQUENCE [LARGE SCALE GENOMIC DNA]</scope>
    <source>
        <strain evidence="3 4">ALL</strain>
    </source>
</reference>
<accession>A0A4V6I7E1</accession>
<dbReference type="Proteomes" id="UP000298663">
    <property type="component" value="Chromosome X"/>
</dbReference>
<dbReference type="EMBL" id="CM016762">
    <property type="protein sequence ID" value="TMS33683.1"/>
    <property type="molecule type" value="Genomic_DNA"/>
</dbReference>
<dbReference type="AlphaFoldDB" id="A0A4V6I7E1"/>
<evidence type="ECO:0000256" key="2">
    <source>
        <dbReference type="SAM" id="MobiDB-lite"/>
    </source>
</evidence>
<evidence type="ECO:0000313" key="4">
    <source>
        <dbReference type="Proteomes" id="UP000298663"/>
    </source>
</evidence>